<dbReference type="SUPFAM" id="SSF50978">
    <property type="entry name" value="WD40 repeat-like"/>
    <property type="match status" value="1"/>
</dbReference>
<dbReference type="InterPro" id="IPR036322">
    <property type="entry name" value="WD40_repeat_dom_sf"/>
</dbReference>
<evidence type="ECO:0000313" key="4">
    <source>
        <dbReference type="EMBL" id="VEL24120.1"/>
    </source>
</evidence>
<dbReference type="Gene3D" id="2.130.10.10">
    <property type="entry name" value="YVTN repeat-like/Quinoprotein amine dehydrogenase"/>
    <property type="match status" value="1"/>
</dbReference>
<protein>
    <submittedName>
        <fullName evidence="4">Uncharacterized protein</fullName>
    </submittedName>
</protein>
<dbReference type="GO" id="GO:0045504">
    <property type="term" value="F:dynein heavy chain binding"/>
    <property type="evidence" value="ECO:0007669"/>
    <property type="project" value="TreeGrafter"/>
</dbReference>
<dbReference type="EMBL" id="CAAALY010065980">
    <property type="protein sequence ID" value="VEL24120.1"/>
    <property type="molecule type" value="Genomic_DNA"/>
</dbReference>
<dbReference type="GO" id="GO:0045503">
    <property type="term" value="F:dynein light chain binding"/>
    <property type="evidence" value="ECO:0007669"/>
    <property type="project" value="TreeGrafter"/>
</dbReference>
<reference evidence="4" key="1">
    <citation type="submission" date="2018-11" db="EMBL/GenBank/DDBJ databases">
        <authorList>
            <consortium name="Pathogen Informatics"/>
        </authorList>
    </citation>
    <scope>NUCLEOTIDE SEQUENCE</scope>
</reference>
<keyword evidence="2" id="KW-0853">WD repeat</keyword>
<name>A0A448WZA9_9PLAT</name>
<evidence type="ECO:0000313" key="5">
    <source>
        <dbReference type="Proteomes" id="UP000784294"/>
    </source>
</evidence>
<evidence type="ECO:0000256" key="2">
    <source>
        <dbReference type="ARBA" id="ARBA00022574"/>
    </source>
</evidence>
<accession>A0A448WZA9</accession>
<dbReference type="InterPro" id="IPR015943">
    <property type="entry name" value="WD40/YVTN_repeat-like_dom_sf"/>
</dbReference>
<dbReference type="AlphaFoldDB" id="A0A448WZA9"/>
<organism evidence="4 5">
    <name type="scientific">Protopolystoma xenopodis</name>
    <dbReference type="NCBI Taxonomy" id="117903"/>
    <lineage>
        <taxon>Eukaryota</taxon>
        <taxon>Metazoa</taxon>
        <taxon>Spiralia</taxon>
        <taxon>Lophotrochozoa</taxon>
        <taxon>Platyhelminthes</taxon>
        <taxon>Monogenea</taxon>
        <taxon>Polyopisthocotylea</taxon>
        <taxon>Polystomatidea</taxon>
        <taxon>Polystomatidae</taxon>
        <taxon>Protopolystoma</taxon>
    </lineage>
</organism>
<comment type="caution">
    <text evidence="4">The sequence shown here is derived from an EMBL/GenBank/DDBJ whole genome shotgun (WGS) entry which is preliminary data.</text>
</comment>
<keyword evidence="3" id="KW-0677">Repeat</keyword>
<dbReference type="GO" id="GO:0010970">
    <property type="term" value="P:transport along microtubule"/>
    <property type="evidence" value="ECO:0007669"/>
    <property type="project" value="TreeGrafter"/>
</dbReference>
<dbReference type="InterPro" id="IPR050687">
    <property type="entry name" value="Dynein_IC"/>
</dbReference>
<dbReference type="PANTHER" id="PTHR12442">
    <property type="entry name" value="DYNEIN INTERMEDIATE CHAIN"/>
    <property type="match status" value="1"/>
</dbReference>
<dbReference type="OrthoDB" id="4189at2759"/>
<sequence length="90" mass="9677">MSASAHTHPVHTVTVTGSQNAHNLVSISSDGKLCSWSLDMLGQPQQSLELAHKQTRSVAATCLAFLDDDVNNFLVGSEDGRIYSGLRHSK</sequence>
<dbReference type="Proteomes" id="UP000784294">
    <property type="component" value="Unassembled WGS sequence"/>
</dbReference>
<proteinExistence type="predicted"/>
<dbReference type="GO" id="GO:0005868">
    <property type="term" value="C:cytoplasmic dynein complex"/>
    <property type="evidence" value="ECO:0007669"/>
    <property type="project" value="TreeGrafter"/>
</dbReference>
<evidence type="ECO:0000256" key="3">
    <source>
        <dbReference type="ARBA" id="ARBA00022737"/>
    </source>
</evidence>
<keyword evidence="1" id="KW-0963">Cytoplasm</keyword>
<evidence type="ECO:0000256" key="1">
    <source>
        <dbReference type="ARBA" id="ARBA00022490"/>
    </source>
</evidence>
<gene>
    <name evidence="4" type="ORF">PXEA_LOCUS17560</name>
</gene>
<keyword evidence="5" id="KW-1185">Reference proteome</keyword>
<dbReference type="PANTHER" id="PTHR12442:SF22">
    <property type="entry name" value="CYTOPLASMIC DYNEIN 1 INTERMEDIATE CHAIN-RELATED"/>
    <property type="match status" value="1"/>
</dbReference>